<comment type="similarity">
    <text evidence="2 9">Belongs to the ammonia transporter channel (TC 1.A.11.2) family.</text>
</comment>
<feature type="transmembrane region" description="Helical" evidence="9">
    <location>
        <begin position="137"/>
        <end position="157"/>
    </location>
</feature>
<evidence type="ECO:0000256" key="6">
    <source>
        <dbReference type="ARBA" id="ARBA00023136"/>
    </source>
</evidence>
<feature type="transmembrane region" description="Helical" evidence="9">
    <location>
        <begin position="177"/>
        <end position="196"/>
    </location>
</feature>
<dbReference type="EMBL" id="RDBM01000037">
    <property type="protein sequence ID" value="TXS24840.1"/>
    <property type="molecule type" value="Genomic_DNA"/>
</dbReference>
<dbReference type="GO" id="GO:0008519">
    <property type="term" value="F:ammonium channel activity"/>
    <property type="evidence" value="ECO:0007669"/>
    <property type="project" value="InterPro"/>
</dbReference>
<feature type="transmembrane region" description="Helical" evidence="9">
    <location>
        <begin position="238"/>
        <end position="259"/>
    </location>
</feature>
<evidence type="ECO:0000256" key="9">
    <source>
        <dbReference type="RuleBase" id="RU362002"/>
    </source>
</evidence>
<protein>
    <recommendedName>
        <fullName evidence="8 9">Ammonium transporter</fullName>
    </recommendedName>
</protein>
<evidence type="ECO:0000256" key="3">
    <source>
        <dbReference type="ARBA" id="ARBA00022448"/>
    </source>
</evidence>
<proteinExistence type="inferred from homology"/>
<evidence type="ECO:0000259" key="10">
    <source>
        <dbReference type="Pfam" id="PF00909"/>
    </source>
</evidence>
<keyword evidence="5 9" id="KW-1133">Transmembrane helix</keyword>
<name>A0A652KMC2_9ACTN</name>
<keyword evidence="3 9" id="KW-0813">Transport</keyword>
<dbReference type="NCBIfam" id="TIGR00836">
    <property type="entry name" value="amt"/>
    <property type="match status" value="1"/>
</dbReference>
<evidence type="ECO:0000256" key="7">
    <source>
        <dbReference type="ARBA" id="ARBA00023177"/>
    </source>
</evidence>
<feature type="transmembrane region" description="Helical" evidence="9">
    <location>
        <begin position="50"/>
        <end position="68"/>
    </location>
</feature>
<feature type="domain" description="Ammonium transporter AmtB-like" evidence="10">
    <location>
        <begin position="18"/>
        <end position="398"/>
    </location>
</feature>
<dbReference type="Pfam" id="PF00909">
    <property type="entry name" value="Ammonium_transp"/>
    <property type="match status" value="1"/>
</dbReference>
<keyword evidence="4 9" id="KW-0812">Transmembrane</keyword>
<feature type="transmembrane region" description="Helical" evidence="9">
    <location>
        <begin position="18"/>
        <end position="38"/>
    </location>
</feature>
<keyword evidence="7 9" id="KW-0924">Ammonia transport</keyword>
<feature type="transmembrane region" description="Helical" evidence="9">
    <location>
        <begin position="266"/>
        <end position="286"/>
    </location>
</feature>
<reference evidence="11" key="1">
    <citation type="submission" date="2018-10" db="EMBL/GenBank/DDBJ databases">
        <authorList>
            <person name="Hariharan J."/>
            <person name="Choudoir M.J."/>
            <person name="Diebold P."/>
            <person name="Panke-Buisse K."/>
            <person name="Campbell A.N."/>
            <person name="Buckley D.H."/>
        </authorList>
    </citation>
    <scope>NUCLEOTIDE SEQUENCE</scope>
    <source>
        <strain evidence="11">Gb1</strain>
    </source>
</reference>
<evidence type="ECO:0000313" key="11">
    <source>
        <dbReference type="EMBL" id="TXS24840.1"/>
    </source>
</evidence>
<feature type="transmembrane region" description="Helical" evidence="9">
    <location>
        <begin position="208"/>
        <end position="226"/>
    </location>
</feature>
<feature type="transmembrane region" description="Helical" evidence="9">
    <location>
        <begin position="292"/>
        <end position="312"/>
    </location>
</feature>
<evidence type="ECO:0000256" key="5">
    <source>
        <dbReference type="ARBA" id="ARBA00022989"/>
    </source>
</evidence>
<dbReference type="InterPro" id="IPR001905">
    <property type="entry name" value="Ammonium_transpt"/>
</dbReference>
<dbReference type="InterPro" id="IPR024041">
    <property type="entry name" value="NH4_transpt_AmtB-like_dom"/>
</dbReference>
<keyword evidence="6 9" id="KW-0472">Membrane</keyword>
<organism evidence="11">
    <name type="scientific">Streptomyces sp. gb1(2016)</name>
    <dbReference type="NCBI Taxonomy" id="1828321"/>
    <lineage>
        <taxon>Bacteria</taxon>
        <taxon>Bacillati</taxon>
        <taxon>Actinomycetota</taxon>
        <taxon>Actinomycetes</taxon>
        <taxon>Kitasatosporales</taxon>
        <taxon>Streptomycetaceae</taxon>
        <taxon>Streptomyces</taxon>
    </lineage>
</organism>
<comment type="subcellular location">
    <subcellularLocation>
        <location evidence="9">Cell membrane</location>
        <topology evidence="9">Multi-pass membrane protein</topology>
    </subcellularLocation>
    <subcellularLocation>
        <location evidence="1">Membrane</location>
        <topology evidence="1">Multi-pass membrane protein</topology>
    </subcellularLocation>
</comment>
<feature type="transmembrane region" description="Helical" evidence="9">
    <location>
        <begin position="365"/>
        <end position="384"/>
    </location>
</feature>
<gene>
    <name evidence="11" type="ORF">EAO74_31255</name>
</gene>
<dbReference type="Gene3D" id="1.10.3430.10">
    <property type="entry name" value="Ammonium transporter AmtB like domains"/>
    <property type="match status" value="1"/>
</dbReference>
<dbReference type="SUPFAM" id="SSF111352">
    <property type="entry name" value="Ammonium transporter"/>
    <property type="match status" value="1"/>
</dbReference>
<sequence>MNTAPAPMPPAYDSGDTAWLLASTAMVLLMTPGLAFFYGGMVRTRHVLMMIKMSFAALAFGTLMWWVIGYTLAFGPDVGGAGLIGNLDHVFMNDVGLTSLTGHIPTYIYSTFQMGFAIITVALISGSIADRATMKGWLVFVVLWLLIVYVPLAHWVFDQDGWIVKHLGALDFAGGLPVELNSGVAGLAVALVLRAPRDFARREERPNNIPLVVIGAGLLWFGWFGFNSGSALSDQGTAAAAFINTQLGAAGAMVTWPLVEKWRTGRVTTMGVVSSAVAGMVAITPACGEIDTLGAVVTGLVVGAVCAFAITLKYRFGVDDTLDVVGVHGVGGFIGLIMVGLFATARISGQKGLFEGGGWALLGKQLVAIVSVIAFSFILTWLIAKAVDMTVGFRAKDAYGHVPGDEEERAYDFRTAEEVDELVSGTTPAGASAKNDEEVLRKIGDLLRARGTRH</sequence>
<dbReference type="PANTHER" id="PTHR43029:SF10">
    <property type="entry name" value="AMMONIUM TRANSPORTER MEP2"/>
    <property type="match status" value="1"/>
</dbReference>
<evidence type="ECO:0000256" key="8">
    <source>
        <dbReference type="ARBA" id="ARBA00050025"/>
    </source>
</evidence>
<feature type="transmembrane region" description="Helical" evidence="9">
    <location>
        <begin position="107"/>
        <end position="125"/>
    </location>
</feature>
<comment type="caution">
    <text evidence="11">The sequence shown here is derived from an EMBL/GenBank/DDBJ whole genome shotgun (WGS) entry which is preliminary data.</text>
</comment>
<evidence type="ECO:0000256" key="4">
    <source>
        <dbReference type="ARBA" id="ARBA00022692"/>
    </source>
</evidence>
<accession>A0A652KMC2</accession>
<evidence type="ECO:0000256" key="2">
    <source>
        <dbReference type="ARBA" id="ARBA00005887"/>
    </source>
</evidence>
<dbReference type="AlphaFoldDB" id="A0A652KMC2"/>
<dbReference type="RefSeq" id="WP_129262048.1">
    <property type="nucleotide sequence ID" value="NZ_RDBM01000037.1"/>
</dbReference>
<dbReference type="GO" id="GO:0005886">
    <property type="term" value="C:plasma membrane"/>
    <property type="evidence" value="ECO:0007669"/>
    <property type="project" value="UniProtKB-SubCell"/>
</dbReference>
<dbReference type="InterPro" id="IPR029020">
    <property type="entry name" value="Ammonium/urea_transptr"/>
</dbReference>
<dbReference type="PANTHER" id="PTHR43029">
    <property type="entry name" value="AMMONIUM TRANSPORTER MEP2"/>
    <property type="match status" value="1"/>
</dbReference>
<evidence type="ECO:0000256" key="1">
    <source>
        <dbReference type="ARBA" id="ARBA00004141"/>
    </source>
</evidence>
<feature type="transmembrane region" description="Helical" evidence="9">
    <location>
        <begin position="324"/>
        <end position="345"/>
    </location>
</feature>